<feature type="region of interest" description="Disordered" evidence="1">
    <location>
        <begin position="122"/>
        <end position="155"/>
    </location>
</feature>
<feature type="region of interest" description="Disordered" evidence="1">
    <location>
        <begin position="49"/>
        <end position="76"/>
    </location>
</feature>
<dbReference type="AlphaFoldDB" id="A0AAV5PA94"/>
<dbReference type="EMBL" id="BSTG01000005">
    <property type="protein sequence ID" value="GLY58975.1"/>
    <property type="molecule type" value="Genomic_DNA"/>
</dbReference>
<organism evidence="3 4">
    <name type="scientific">Cellulosimicrobium cellulans</name>
    <name type="common">Arthrobacter luteus</name>
    <dbReference type="NCBI Taxonomy" id="1710"/>
    <lineage>
        <taxon>Bacteria</taxon>
        <taxon>Bacillati</taxon>
        <taxon>Actinomycetota</taxon>
        <taxon>Actinomycetes</taxon>
        <taxon>Micrococcales</taxon>
        <taxon>Promicromonosporaceae</taxon>
        <taxon>Cellulosimicrobium</taxon>
    </lineage>
</organism>
<feature type="transmembrane region" description="Helical" evidence="2">
    <location>
        <begin position="18"/>
        <end position="38"/>
    </location>
</feature>
<sequence length="155" mass="16346">MLPLVARVVRREGGAMDIFWGVVALLLVVGPTVAALAVRREDPARPWFPAGSDGAWPDGAAWDARGDRSVHGERWDRDAQRLDADLRAAASRPAEPAAVVDPHEVAAELVLRRVVPNPAVRDGVRAAPAVPGGRAGANAPAAPRRPGTRGMPLAR</sequence>
<evidence type="ECO:0000313" key="4">
    <source>
        <dbReference type="Proteomes" id="UP001165168"/>
    </source>
</evidence>
<keyword evidence="2" id="KW-1133">Transmembrane helix</keyword>
<comment type="caution">
    <text evidence="3">The sequence shown here is derived from an EMBL/GenBank/DDBJ whole genome shotgun (WGS) entry which is preliminary data.</text>
</comment>
<proteinExistence type="predicted"/>
<feature type="compositionally biased region" description="Low complexity" evidence="1">
    <location>
        <begin position="125"/>
        <end position="155"/>
    </location>
</feature>
<dbReference type="Proteomes" id="UP001165168">
    <property type="component" value="Unassembled WGS sequence"/>
</dbReference>
<keyword evidence="2" id="KW-0472">Membrane</keyword>
<accession>A0AAV5PA94</accession>
<feature type="compositionally biased region" description="Basic and acidic residues" evidence="1">
    <location>
        <begin position="64"/>
        <end position="76"/>
    </location>
</feature>
<evidence type="ECO:0000256" key="1">
    <source>
        <dbReference type="SAM" id="MobiDB-lite"/>
    </source>
</evidence>
<reference evidence="3" key="1">
    <citation type="submission" date="2023-03" db="EMBL/GenBank/DDBJ databases">
        <title>Cellulosimicrobium cellulans NBRC 103059.</title>
        <authorList>
            <person name="Ichikawa N."/>
            <person name="Sato H."/>
            <person name="Tonouchi N."/>
        </authorList>
    </citation>
    <scope>NUCLEOTIDE SEQUENCE</scope>
    <source>
        <strain evidence="3">NBRC 103059</strain>
    </source>
</reference>
<evidence type="ECO:0000313" key="3">
    <source>
        <dbReference type="EMBL" id="GLY58975.1"/>
    </source>
</evidence>
<feature type="compositionally biased region" description="Low complexity" evidence="1">
    <location>
        <begin position="49"/>
        <end position="63"/>
    </location>
</feature>
<name>A0AAV5PA94_CELCE</name>
<evidence type="ECO:0000256" key="2">
    <source>
        <dbReference type="SAM" id="Phobius"/>
    </source>
</evidence>
<protein>
    <submittedName>
        <fullName evidence="3">Uncharacterized protein</fullName>
    </submittedName>
</protein>
<gene>
    <name evidence="3" type="ORF">Ccel01_35770</name>
</gene>
<keyword evidence="2" id="KW-0812">Transmembrane</keyword>